<keyword evidence="3" id="KW-0479">Metal-binding</keyword>
<evidence type="ECO:0000256" key="9">
    <source>
        <dbReference type="SAM" id="MobiDB-lite"/>
    </source>
</evidence>
<feature type="region of interest" description="Disordered" evidence="9">
    <location>
        <begin position="450"/>
        <end position="475"/>
    </location>
</feature>
<dbReference type="SUPFAM" id="SSF140741">
    <property type="entry name" value="RUN domain-like"/>
    <property type="match status" value="1"/>
</dbReference>
<dbReference type="InterPro" id="IPR002219">
    <property type="entry name" value="PKC_DAG/PE"/>
</dbReference>
<evidence type="ECO:0000259" key="10">
    <source>
        <dbReference type="PROSITE" id="PS50081"/>
    </source>
</evidence>
<dbReference type="OMA" id="TCREPII"/>
<evidence type="ECO:0000256" key="1">
    <source>
        <dbReference type="ARBA" id="ARBA00004603"/>
    </source>
</evidence>
<evidence type="ECO:0000256" key="6">
    <source>
        <dbReference type="ARBA" id="ARBA00022771"/>
    </source>
</evidence>
<evidence type="ECO:0000313" key="12">
    <source>
        <dbReference type="EMBL" id="KOF77854.1"/>
    </source>
</evidence>
<dbReference type="CDD" id="cd17679">
    <property type="entry name" value="RUN_PLEKHM1"/>
    <property type="match status" value="1"/>
</dbReference>
<sequence>MSFSNHGAVFESSNNPLASKILDEDKENARKVKITKELSKTLKALQASQMFDEPVQSNELSNRLCDILEAIFLHGLKEPVTHKLKMFMQPTSGQVTTLNFWKFISRFTHKNVIAQIQDLNQIKTDVGYCRVWIRLALNDGILGSYIDVMTADVQALDSFYHHLSYLRDLEQPGILKSYVQGITAFQFELPYNSSVLNSWMNIPLLLAGVDGVAGLNDGISIEEIGNARPPPVTVTPGRVVESVDVSVATSPSKDLPNEEDLVVIKKLPPDPKTDDKPSTSNTVEVKTVLKKNIKEKSNSVSDPVNNPSQTTDDLSHKSDKDVRDNTKDSDTSISSDNNVPQQTDLNPSHNSIPQPQNKPMSAHQKINQRPKTLELSNSPCNHSLNLGNSLEVASGWSSHFREEMNPEVMTEPAEIVEVQDGSKGAVDSGVIAESFETLLNNYHGKQSLSPIPFGEIAENSPEQKEENTEERSEKESIDNYADFEVLNAASFLVLDPDSKVRISNLMRICNEKGIASQNYRCKNCPSPLGLLFGKPLVCAYDGCYYCSDCHHNGEFYIPSKIIFNWDFSKYKVSVKNLEFLKEIQEYPLIDIAKVNPELYDYIADMRDVKLLRIRLSHLSSYLFTCKKTEAEKFRQSFWPKEYLYEDVHLYSLIDFLQIQCGQLQMSLKKLLKTASKHVYECGLCSQKGFICEICKNAQVIYPFEMDTTYRCEQCKAVYHKSCMNQKDQCPKCERQRERILKVGPLTNSSEADYDIVPWETM</sequence>
<organism evidence="12">
    <name type="scientific">Octopus bimaculoides</name>
    <name type="common">California two-spotted octopus</name>
    <dbReference type="NCBI Taxonomy" id="37653"/>
    <lineage>
        <taxon>Eukaryota</taxon>
        <taxon>Metazoa</taxon>
        <taxon>Spiralia</taxon>
        <taxon>Lophotrochozoa</taxon>
        <taxon>Mollusca</taxon>
        <taxon>Cephalopoda</taxon>
        <taxon>Coleoidea</taxon>
        <taxon>Octopodiformes</taxon>
        <taxon>Octopoda</taxon>
        <taxon>Incirrata</taxon>
        <taxon>Octopodidae</taxon>
        <taxon>Octopus</taxon>
    </lineage>
</organism>
<dbReference type="KEGG" id="obi:106876034"/>
<comment type="subcellular location">
    <subcellularLocation>
        <location evidence="1">Late endosome</location>
    </subcellularLocation>
</comment>
<dbReference type="SMART" id="SM00593">
    <property type="entry name" value="RUN"/>
    <property type="match status" value="1"/>
</dbReference>
<dbReference type="InterPro" id="IPR051366">
    <property type="entry name" value="DEF8"/>
</dbReference>
<dbReference type="STRING" id="37653.A0A0L8GLY3"/>
<keyword evidence="8" id="KW-0072">Autophagy</keyword>
<dbReference type="PANTHER" id="PTHR12326">
    <property type="entry name" value="PLECKSTRIN HOMOLOGY DOMAIN CONTAINING PROTEIN"/>
    <property type="match status" value="1"/>
</dbReference>
<name>A0A0L8GLY3_OCTBM</name>
<feature type="domain" description="RUN" evidence="11">
    <location>
        <begin position="55"/>
        <end position="194"/>
    </location>
</feature>
<dbReference type="InterPro" id="IPR037213">
    <property type="entry name" value="Run_dom_sf"/>
</dbReference>
<dbReference type="CDD" id="cd15489">
    <property type="entry name" value="PHD_SF"/>
    <property type="match status" value="1"/>
</dbReference>
<dbReference type="Gene3D" id="1.20.58.900">
    <property type="match status" value="1"/>
</dbReference>
<evidence type="ECO:0000256" key="7">
    <source>
        <dbReference type="ARBA" id="ARBA00022833"/>
    </source>
</evidence>
<feature type="domain" description="Phorbol-ester/DAG-type" evidence="10">
    <location>
        <begin position="676"/>
        <end position="729"/>
    </location>
</feature>
<keyword evidence="5" id="KW-0967">Endosome</keyword>
<dbReference type="GO" id="GO:0005770">
    <property type="term" value="C:late endosome"/>
    <property type="evidence" value="ECO:0007669"/>
    <property type="project" value="UniProtKB-SubCell"/>
</dbReference>
<dbReference type="PROSITE" id="PS50826">
    <property type="entry name" value="RUN"/>
    <property type="match status" value="1"/>
</dbReference>
<dbReference type="InterPro" id="IPR047326">
    <property type="entry name" value="RUN_PLEKHM1"/>
</dbReference>
<dbReference type="InterPro" id="IPR025258">
    <property type="entry name" value="RH_dom"/>
</dbReference>
<dbReference type="PROSITE" id="PS50081">
    <property type="entry name" value="ZF_DAG_PE_2"/>
    <property type="match status" value="1"/>
</dbReference>
<feature type="compositionally biased region" description="Polar residues" evidence="9">
    <location>
        <begin position="331"/>
        <end position="380"/>
    </location>
</feature>
<evidence type="ECO:0000259" key="11">
    <source>
        <dbReference type="PROSITE" id="PS50826"/>
    </source>
</evidence>
<keyword evidence="2" id="KW-0597">Phosphoprotein</keyword>
<feature type="region of interest" description="Disordered" evidence="9">
    <location>
        <begin position="245"/>
        <end position="380"/>
    </location>
</feature>
<keyword evidence="4" id="KW-0677">Repeat</keyword>
<dbReference type="InterPro" id="IPR004012">
    <property type="entry name" value="Run_dom"/>
</dbReference>
<evidence type="ECO:0000256" key="3">
    <source>
        <dbReference type="ARBA" id="ARBA00022723"/>
    </source>
</evidence>
<gene>
    <name evidence="12" type="ORF">OCBIM_22031600mg</name>
</gene>
<dbReference type="GO" id="GO:0006914">
    <property type="term" value="P:autophagy"/>
    <property type="evidence" value="ECO:0007669"/>
    <property type="project" value="UniProtKB-KW"/>
</dbReference>
<evidence type="ECO:0000256" key="2">
    <source>
        <dbReference type="ARBA" id="ARBA00022553"/>
    </source>
</evidence>
<dbReference type="AlphaFoldDB" id="A0A0L8GLY3"/>
<dbReference type="PANTHER" id="PTHR12326:SF12">
    <property type="entry name" value="PLECKSTRIN HOMOLOGY AND RUN DOMAIN CONTAINING M1"/>
    <property type="match status" value="1"/>
</dbReference>
<dbReference type="EMBL" id="KQ421289">
    <property type="protein sequence ID" value="KOF77854.1"/>
    <property type="molecule type" value="Genomic_DNA"/>
</dbReference>
<keyword evidence="6" id="KW-0863">Zinc-finger</keyword>
<feature type="compositionally biased region" description="Basic and acidic residues" evidence="9">
    <location>
        <begin position="313"/>
        <end position="330"/>
    </location>
</feature>
<keyword evidence="7" id="KW-0862">Zinc</keyword>
<evidence type="ECO:0000256" key="4">
    <source>
        <dbReference type="ARBA" id="ARBA00022737"/>
    </source>
</evidence>
<evidence type="ECO:0008006" key="13">
    <source>
        <dbReference type="Google" id="ProtNLM"/>
    </source>
</evidence>
<feature type="compositionally biased region" description="Low complexity" evidence="9">
    <location>
        <begin position="298"/>
        <end position="308"/>
    </location>
</feature>
<dbReference type="OrthoDB" id="62364at2759"/>
<proteinExistence type="predicted"/>
<evidence type="ECO:0000256" key="8">
    <source>
        <dbReference type="ARBA" id="ARBA00023006"/>
    </source>
</evidence>
<reference evidence="12" key="1">
    <citation type="submission" date="2015-07" db="EMBL/GenBank/DDBJ databases">
        <title>MeaNS - Measles Nucleotide Surveillance Program.</title>
        <authorList>
            <person name="Tran T."/>
            <person name="Druce J."/>
        </authorList>
    </citation>
    <scope>NUCLEOTIDE SEQUENCE</scope>
    <source>
        <strain evidence="12">UCB-OBI-ISO-001</strain>
        <tissue evidence="12">Gonad</tissue>
    </source>
</reference>
<dbReference type="SMART" id="SM01175">
    <property type="entry name" value="DUF4206"/>
    <property type="match status" value="1"/>
</dbReference>
<feature type="compositionally biased region" description="Basic and acidic residues" evidence="9">
    <location>
        <begin position="461"/>
        <end position="475"/>
    </location>
</feature>
<dbReference type="GO" id="GO:0008270">
    <property type="term" value="F:zinc ion binding"/>
    <property type="evidence" value="ECO:0007669"/>
    <property type="project" value="UniProtKB-KW"/>
</dbReference>
<evidence type="ECO:0000256" key="5">
    <source>
        <dbReference type="ARBA" id="ARBA00022753"/>
    </source>
</evidence>
<feature type="compositionally biased region" description="Basic and acidic residues" evidence="9">
    <location>
        <begin position="267"/>
        <end position="277"/>
    </location>
</feature>
<dbReference type="Pfam" id="PF13901">
    <property type="entry name" value="RH_dom"/>
    <property type="match status" value="1"/>
</dbReference>
<accession>A0A0L8GLY3</accession>
<dbReference type="Pfam" id="PF02759">
    <property type="entry name" value="RUN"/>
    <property type="match status" value="1"/>
</dbReference>
<protein>
    <recommendedName>
        <fullName evidence="13">RUN domain-containing protein</fullName>
    </recommendedName>
</protein>